<name>A0AC34R8X1_9BILA</name>
<proteinExistence type="predicted"/>
<dbReference type="Proteomes" id="UP000887576">
    <property type="component" value="Unplaced"/>
</dbReference>
<protein>
    <submittedName>
        <fullName evidence="2">VWFA domain-containing protein</fullName>
    </submittedName>
</protein>
<organism evidence="1 2">
    <name type="scientific">Panagrolaimus sp. JU765</name>
    <dbReference type="NCBI Taxonomy" id="591449"/>
    <lineage>
        <taxon>Eukaryota</taxon>
        <taxon>Metazoa</taxon>
        <taxon>Ecdysozoa</taxon>
        <taxon>Nematoda</taxon>
        <taxon>Chromadorea</taxon>
        <taxon>Rhabditida</taxon>
        <taxon>Tylenchina</taxon>
        <taxon>Panagrolaimomorpha</taxon>
        <taxon>Panagrolaimoidea</taxon>
        <taxon>Panagrolaimidae</taxon>
        <taxon>Panagrolaimus</taxon>
    </lineage>
</organism>
<accession>A0AC34R8X1</accession>
<evidence type="ECO:0000313" key="2">
    <source>
        <dbReference type="WBParaSite" id="JU765_v2.g4432.t1"/>
    </source>
</evidence>
<dbReference type="WBParaSite" id="JU765_v2.g4432.t1">
    <property type="protein sequence ID" value="JU765_v2.g4432.t1"/>
    <property type="gene ID" value="JU765_v2.g4432"/>
</dbReference>
<evidence type="ECO:0000313" key="1">
    <source>
        <dbReference type="Proteomes" id="UP000887576"/>
    </source>
</evidence>
<sequence length="367" mass="40570">MKLLSTFLFIIGFYIKFVNSNPHQQYTCPANCVDVWGDCQDYVQFCQDPKKGPVVRSKCPCTCQVCSPPPTLAPSTTTSTMKPTTKPLLERYKCRPVNIIFVLDNSESIDDAFFNKHIDDFVNDVAGVYPMKGEVRGPSTRVGIVQFGSSANVTYPLIERTRNEFNPRITYSNQGSKNITLGLETALVEFQGQGIGRDENVMVVLVTNVITTLDIQQTSGAVSRVREYSSFFAGVGINGFNGNEISSNLTNLIELIGNKALAFPDIWSAGSYGDGIPPKSLEIYPCKASLCKGVIFIGEMTEIIGQYRKEIFLNSTKQIAAYLDANPGPLSTPEELQFSIAIYGNQTIRPIQLQSFAEFNRDLDILI</sequence>
<reference evidence="2" key="1">
    <citation type="submission" date="2022-11" db="UniProtKB">
        <authorList>
            <consortium name="WormBaseParasite"/>
        </authorList>
    </citation>
    <scope>IDENTIFICATION</scope>
</reference>